<dbReference type="Proteomes" id="UP000078124">
    <property type="component" value="Unassembled WGS sequence"/>
</dbReference>
<feature type="domain" description="HTH luxR-type" evidence="2">
    <location>
        <begin position="135"/>
        <end position="200"/>
    </location>
</feature>
<dbReference type="AlphaFoldDB" id="A0A2X2EMM4"/>
<gene>
    <name evidence="4" type="ORF">NCTC12998_01532</name>
    <name evidence="3" type="ORF">SAMEA2273876_03665</name>
</gene>
<sequence length="206" mass="23385">MTKILLNIKNIYFRLAMIKLIEDIMAENENITYDFTYNIKNISAADIIITEMVAGEFSLCHDTLNNRGDAARIFIIHPQKGPIIKNPLPNCIKGSVFIYEKDLLINIKKIIAKALDVNSIKTTDESASCSLRRCLDCQCKSVTAIQLKILYATSIGLNTSDIAKKLSMNYKTVFSHKRNVMNKFNLANKQELQKFANLFARKRSES</sequence>
<evidence type="ECO:0000313" key="5">
    <source>
        <dbReference type="Proteomes" id="UP000078124"/>
    </source>
</evidence>
<dbReference type="PROSITE" id="PS50043">
    <property type="entry name" value="HTH_LUXR_2"/>
    <property type="match status" value="1"/>
</dbReference>
<protein>
    <submittedName>
        <fullName evidence="4">Bacterial regulatory proteins, luxR family</fullName>
    </submittedName>
    <submittedName>
        <fullName evidence="3">LuxR family transcriptional regulator</fullName>
    </submittedName>
</protein>
<dbReference type="SUPFAM" id="SSF46894">
    <property type="entry name" value="C-terminal effector domain of the bipartite response regulators"/>
    <property type="match status" value="1"/>
</dbReference>
<dbReference type="Pfam" id="PF00196">
    <property type="entry name" value="GerE"/>
    <property type="match status" value="1"/>
</dbReference>
<dbReference type="EMBL" id="CAADJE010000018">
    <property type="protein sequence ID" value="VFS61459.1"/>
    <property type="molecule type" value="Genomic_DNA"/>
</dbReference>
<dbReference type="InterPro" id="IPR000792">
    <property type="entry name" value="Tscrpt_reg_LuxR_C"/>
</dbReference>
<evidence type="ECO:0000313" key="4">
    <source>
        <dbReference type="EMBL" id="VFS61459.1"/>
    </source>
</evidence>
<dbReference type="KEGG" id="rpln:B1209_15355"/>
<evidence type="ECO:0000313" key="3">
    <source>
        <dbReference type="EMBL" id="SBM32000.1"/>
    </source>
</evidence>
<dbReference type="EMBL" id="FLAC01000015">
    <property type="protein sequence ID" value="SBM32000.1"/>
    <property type="molecule type" value="Genomic_DNA"/>
</dbReference>
<keyword evidence="1" id="KW-0238">DNA-binding</keyword>
<dbReference type="PROSITE" id="PS00622">
    <property type="entry name" value="HTH_LUXR_1"/>
    <property type="match status" value="1"/>
</dbReference>
<dbReference type="InterPro" id="IPR016032">
    <property type="entry name" value="Sig_transdc_resp-reg_C-effctor"/>
</dbReference>
<dbReference type="PRINTS" id="PR00038">
    <property type="entry name" value="HTHLUXR"/>
</dbReference>
<proteinExistence type="predicted"/>
<dbReference type="Gene3D" id="1.10.10.10">
    <property type="entry name" value="Winged helix-like DNA-binding domain superfamily/Winged helix DNA-binding domain"/>
    <property type="match status" value="1"/>
</dbReference>
<evidence type="ECO:0000256" key="1">
    <source>
        <dbReference type="ARBA" id="ARBA00023125"/>
    </source>
</evidence>
<evidence type="ECO:0000313" key="6">
    <source>
        <dbReference type="Proteomes" id="UP000345637"/>
    </source>
</evidence>
<name>A0A2X2EMM4_RAOPL</name>
<evidence type="ECO:0000259" key="2">
    <source>
        <dbReference type="PROSITE" id="PS50043"/>
    </source>
</evidence>
<reference evidence="4 6" key="1">
    <citation type="submission" date="2019-03" db="EMBL/GenBank/DDBJ databases">
        <authorList>
            <consortium name="Pathogen Informatics"/>
        </authorList>
    </citation>
    <scope>NUCLEOTIDE SEQUENCE [LARGE SCALE GENOMIC DNA]</scope>
    <source>
        <strain evidence="3 5">2880STDY5682802</strain>
        <strain evidence="4 6">NCTC12998</strain>
    </source>
</reference>
<dbReference type="GO" id="GO:0006355">
    <property type="term" value="P:regulation of DNA-templated transcription"/>
    <property type="evidence" value="ECO:0007669"/>
    <property type="project" value="InterPro"/>
</dbReference>
<dbReference type="SMART" id="SM00421">
    <property type="entry name" value="HTH_LUXR"/>
    <property type="match status" value="1"/>
</dbReference>
<accession>A0A2X2EMM4</accession>
<dbReference type="GO" id="GO:0003677">
    <property type="term" value="F:DNA binding"/>
    <property type="evidence" value="ECO:0007669"/>
    <property type="project" value="UniProtKB-KW"/>
</dbReference>
<dbReference type="Proteomes" id="UP000345637">
    <property type="component" value="Unassembled WGS sequence"/>
</dbReference>
<dbReference type="InterPro" id="IPR036388">
    <property type="entry name" value="WH-like_DNA-bd_sf"/>
</dbReference>
<organism evidence="4 6">
    <name type="scientific">Raoultella planticola</name>
    <name type="common">Klebsiella planticola</name>
    <dbReference type="NCBI Taxonomy" id="575"/>
    <lineage>
        <taxon>Bacteria</taxon>
        <taxon>Pseudomonadati</taxon>
        <taxon>Pseudomonadota</taxon>
        <taxon>Gammaproteobacteria</taxon>
        <taxon>Enterobacterales</taxon>
        <taxon>Enterobacteriaceae</taxon>
        <taxon>Klebsiella/Raoultella group</taxon>
        <taxon>Raoultella</taxon>
    </lineage>
</organism>